<dbReference type="UniPathway" id="UPA00232"/>
<organism evidence="6 7">
    <name type="scientific">Magnusiomyces paraingens</name>
    <dbReference type="NCBI Taxonomy" id="2606893"/>
    <lineage>
        <taxon>Eukaryota</taxon>
        <taxon>Fungi</taxon>
        <taxon>Dikarya</taxon>
        <taxon>Ascomycota</taxon>
        <taxon>Saccharomycotina</taxon>
        <taxon>Dipodascomycetes</taxon>
        <taxon>Dipodascales</taxon>
        <taxon>Dipodascaceae</taxon>
        <taxon>Magnusiomyces</taxon>
    </lineage>
</organism>
<dbReference type="GO" id="GO:0010420">
    <property type="term" value="F:polyprenyldihydroxybenzoate methyltransferase activity"/>
    <property type="evidence" value="ECO:0007669"/>
    <property type="project" value="UniProtKB-UniRule"/>
</dbReference>
<dbReference type="EC" id="2.1.1.64" evidence="5"/>
<evidence type="ECO:0000256" key="5">
    <source>
        <dbReference type="HAMAP-Rule" id="MF_03190"/>
    </source>
</evidence>
<comment type="catalytic activity">
    <reaction evidence="5">
        <text>a 3,4-dihydroxy-5-(all-trans-polyprenyl)benzoate + S-adenosyl-L-methionine = a 4-hydroxy-3-methoxy-5-(all-trans-polyprenyl)benzoate + S-adenosyl-L-homocysteine + H(+)</text>
        <dbReference type="Rhea" id="RHEA:44452"/>
        <dbReference type="Rhea" id="RHEA-COMP:10930"/>
        <dbReference type="Rhea" id="RHEA-COMP:10931"/>
        <dbReference type="ChEBI" id="CHEBI:15378"/>
        <dbReference type="ChEBI" id="CHEBI:57856"/>
        <dbReference type="ChEBI" id="CHEBI:59789"/>
        <dbReference type="ChEBI" id="CHEBI:64694"/>
        <dbReference type="ChEBI" id="CHEBI:84443"/>
        <dbReference type="EC" id="2.1.1.114"/>
    </reaction>
</comment>
<keyword evidence="7" id="KW-1185">Reference proteome</keyword>
<comment type="cofactor">
    <cofactor evidence="5">
        <name>Mg(2+)</name>
        <dbReference type="ChEBI" id="CHEBI:18420"/>
    </cofactor>
</comment>
<dbReference type="EMBL" id="CABVLU010000002">
    <property type="protein sequence ID" value="VVT50386.1"/>
    <property type="molecule type" value="Genomic_DNA"/>
</dbReference>
<dbReference type="InterPro" id="IPR029063">
    <property type="entry name" value="SAM-dependent_MTases_sf"/>
</dbReference>
<dbReference type="GO" id="GO:0046872">
    <property type="term" value="F:metal ion binding"/>
    <property type="evidence" value="ECO:0007669"/>
    <property type="project" value="UniProtKB-KW"/>
</dbReference>
<evidence type="ECO:0000256" key="3">
    <source>
        <dbReference type="ARBA" id="ARBA00022688"/>
    </source>
</evidence>
<keyword evidence="5" id="KW-0460">Magnesium</keyword>
<dbReference type="InterPro" id="IPR010233">
    <property type="entry name" value="UbiG_MeTrfase"/>
</dbReference>
<dbReference type="EC" id="2.1.1.-" evidence="5"/>
<keyword evidence="5" id="KW-0479">Metal-binding</keyword>
<comment type="subcellular location">
    <subcellularLocation>
        <location evidence="5">Mitochondrion inner membrane</location>
        <topology evidence="5">Peripheral membrane protein</topology>
        <orientation evidence="5">Matrix side</orientation>
    </subcellularLocation>
</comment>
<keyword evidence="1 5" id="KW-0489">Methyltransferase</keyword>
<keyword evidence="4 5" id="KW-0949">S-adenosyl-L-methionine</keyword>
<dbReference type="GO" id="GO:0061542">
    <property type="term" value="F:3-demethylubiquinol 3-O-methyltransferase activity"/>
    <property type="evidence" value="ECO:0007669"/>
    <property type="project" value="UniProtKB-UniRule"/>
</dbReference>
<dbReference type="PANTHER" id="PTHR43464">
    <property type="entry name" value="METHYLTRANSFERASE"/>
    <property type="match status" value="1"/>
</dbReference>
<comment type="subunit">
    <text evidence="5">Component of a multi-subunit COQ enzyme complex, composed of at least COQ3, COQ4, COQ5, COQ6, COQ7 and COQ9.</text>
</comment>
<feature type="binding site" evidence="5">
    <location>
        <position position="202"/>
    </location>
    <ligand>
        <name>Mg(2+)</name>
        <dbReference type="ChEBI" id="CHEBI:18420"/>
    </ligand>
</feature>
<dbReference type="HAMAP" id="MF_00472">
    <property type="entry name" value="UbiG"/>
    <property type="match status" value="1"/>
</dbReference>
<keyword evidence="5" id="KW-0496">Mitochondrion</keyword>
<comment type="catalytic activity">
    <reaction evidence="5">
        <text>a 3-demethylubiquinol + S-adenosyl-L-methionine = a ubiquinol + S-adenosyl-L-homocysteine + H(+)</text>
        <dbReference type="Rhea" id="RHEA:44380"/>
        <dbReference type="Rhea" id="RHEA-COMP:9566"/>
        <dbReference type="Rhea" id="RHEA-COMP:10914"/>
        <dbReference type="ChEBI" id="CHEBI:15378"/>
        <dbReference type="ChEBI" id="CHEBI:17976"/>
        <dbReference type="ChEBI" id="CHEBI:57856"/>
        <dbReference type="ChEBI" id="CHEBI:59789"/>
        <dbReference type="ChEBI" id="CHEBI:84422"/>
        <dbReference type="EC" id="2.1.1.64"/>
    </reaction>
</comment>
<comment type="similarity">
    <text evidence="5">Belongs to the class I-like SAM-binding methyltransferase superfamily. UbiG/COQ3 family.</text>
</comment>
<feature type="binding site" evidence="5">
    <location>
        <position position="203"/>
    </location>
    <ligand>
        <name>Mg(2+)</name>
        <dbReference type="ChEBI" id="CHEBI:18420"/>
    </ligand>
</feature>
<evidence type="ECO:0000313" key="7">
    <source>
        <dbReference type="Proteomes" id="UP000398389"/>
    </source>
</evidence>
<dbReference type="Proteomes" id="UP000398389">
    <property type="component" value="Unassembled WGS sequence"/>
</dbReference>
<dbReference type="Gene3D" id="3.40.50.150">
    <property type="entry name" value="Vaccinia Virus protein VP39"/>
    <property type="match status" value="1"/>
</dbReference>
<dbReference type="PANTHER" id="PTHR43464:SF19">
    <property type="entry name" value="UBIQUINONE BIOSYNTHESIS O-METHYLTRANSFERASE, MITOCHONDRIAL"/>
    <property type="match status" value="1"/>
</dbReference>
<feature type="binding site" evidence="5">
    <location>
        <position position="198"/>
    </location>
    <ligand>
        <name>S-adenosyl-L-methionine</name>
        <dbReference type="ChEBI" id="CHEBI:59789"/>
    </ligand>
</feature>
<dbReference type="AlphaFoldDB" id="A0A5E8BFH9"/>
<dbReference type="GO" id="GO:0032259">
    <property type="term" value="P:methylation"/>
    <property type="evidence" value="ECO:0007669"/>
    <property type="project" value="UniProtKB-KW"/>
</dbReference>
<comment type="pathway">
    <text evidence="5">Cofactor biosynthesis; ubiquinone biosynthesis.</text>
</comment>
<comment type="function">
    <text evidence="5">O-methyltransferase required for two non-consecutive steps during ubiquinone biosynthesis. Catalyzes the 2 O-methylation of 3,4-dihydroxy-5-(all-trans-polyprenyl)benzoic acid into 4-hydroxy-3-methoxy-5-(all-trans-polyprenyl)benzoic acid. Also catalyzes the last step of ubiquinone biosynthesis by mediating methylation of 3-demethylubiquinone into ubiquinone. Also able to mediate the methylation of 3-demethylubiquinol into ubiquinol.</text>
</comment>
<evidence type="ECO:0000256" key="1">
    <source>
        <dbReference type="ARBA" id="ARBA00022603"/>
    </source>
</evidence>
<name>A0A5E8BFH9_9ASCO</name>
<dbReference type="EC" id="2.1.1.114" evidence="5"/>
<evidence type="ECO:0000256" key="4">
    <source>
        <dbReference type="ARBA" id="ARBA00022691"/>
    </source>
</evidence>
<dbReference type="OrthoDB" id="3265906at2759"/>
<dbReference type="NCBIfam" id="TIGR01983">
    <property type="entry name" value="UbiG"/>
    <property type="match status" value="1"/>
</dbReference>
<dbReference type="SUPFAM" id="SSF53335">
    <property type="entry name" value="S-adenosyl-L-methionine-dependent methyltransferases"/>
    <property type="match status" value="1"/>
</dbReference>
<proteinExistence type="inferred from homology"/>
<keyword evidence="5" id="KW-0472">Membrane</keyword>
<sequence>MFRTRIAPIARNHRVALQFFRNHSSSTGTTSDELSHFAQLADSWWDVNGPQRILHKMNLLRLDFIFNMLKANWDEIPNSNYKQSEKEFIPGYSFELLPTEELKKHFSDKVSFHESQLFKVPQFEVLDVGCGGGILSECLARLPFTKKVRGIDLSPDVLAVAEAHKKKDPLLADKLDYRLAELGSLDKTKEQYDIITLFEVLEHVEYPSEVLSQAIDRLKPGGWMFLSTINRTPISYFTTIFVGEHLLNIVPKGTHTLSKYINESELREWFNNRQDCDVISSEGCLYIPAYGWKLTGSPNVGNYFMAIRKRK</sequence>
<evidence type="ECO:0000256" key="2">
    <source>
        <dbReference type="ARBA" id="ARBA00022679"/>
    </source>
</evidence>
<feature type="binding site" evidence="5">
    <location>
        <position position="152"/>
    </location>
    <ligand>
        <name>S-adenosyl-L-methionine</name>
        <dbReference type="ChEBI" id="CHEBI:59789"/>
    </ligand>
</feature>
<keyword evidence="2 5" id="KW-0808">Transferase</keyword>
<dbReference type="GO" id="GO:0031314">
    <property type="term" value="C:extrinsic component of mitochondrial inner membrane"/>
    <property type="evidence" value="ECO:0007669"/>
    <property type="project" value="UniProtKB-UniRule"/>
</dbReference>
<accession>A0A5E8BFH9</accession>
<dbReference type="Pfam" id="PF13489">
    <property type="entry name" value="Methyltransf_23"/>
    <property type="match status" value="1"/>
</dbReference>
<feature type="binding site" evidence="5">
    <location>
        <position position="129"/>
    </location>
    <ligand>
        <name>S-adenosyl-L-methionine</name>
        <dbReference type="ChEBI" id="CHEBI:59789"/>
    </ligand>
</feature>
<feature type="binding site" evidence="5">
    <location>
        <position position="61"/>
    </location>
    <ligand>
        <name>S-adenosyl-L-methionine</name>
        <dbReference type="ChEBI" id="CHEBI:59789"/>
    </ligand>
</feature>
<gene>
    <name evidence="5" type="primary">COQ3</name>
    <name evidence="6" type="ORF">SAPINGB_P002737</name>
</gene>
<keyword evidence="3 5" id="KW-0831">Ubiquinone biosynthesis</keyword>
<feature type="binding site" evidence="5">
    <location>
        <position position="199"/>
    </location>
    <ligand>
        <name>Mg(2+)</name>
        <dbReference type="ChEBI" id="CHEBI:18420"/>
    </ligand>
</feature>
<dbReference type="CDD" id="cd02440">
    <property type="entry name" value="AdoMet_MTases"/>
    <property type="match status" value="1"/>
</dbReference>
<dbReference type="GO" id="GO:0120537">
    <property type="term" value="F:3-demethylubiquinone 3-O-methyltransferase activity"/>
    <property type="evidence" value="ECO:0007669"/>
    <property type="project" value="RHEA"/>
</dbReference>
<keyword evidence="5" id="KW-0999">Mitochondrion inner membrane</keyword>
<comment type="catalytic activity">
    <reaction evidence="5">
        <text>a 3-demethylubiquinone + S-adenosyl-L-methionine = a ubiquinone + S-adenosyl-L-homocysteine</text>
        <dbReference type="Rhea" id="RHEA:81215"/>
        <dbReference type="Rhea" id="RHEA-COMP:9565"/>
        <dbReference type="Rhea" id="RHEA-COMP:19654"/>
        <dbReference type="ChEBI" id="CHEBI:16389"/>
        <dbReference type="ChEBI" id="CHEBI:57856"/>
        <dbReference type="ChEBI" id="CHEBI:59789"/>
        <dbReference type="ChEBI" id="CHEBI:231825"/>
    </reaction>
</comment>
<reference evidence="6 7" key="1">
    <citation type="submission" date="2019-09" db="EMBL/GenBank/DDBJ databases">
        <authorList>
            <person name="Brejova B."/>
        </authorList>
    </citation>
    <scope>NUCLEOTIDE SEQUENCE [LARGE SCALE GENOMIC DNA]</scope>
</reference>
<protein>
    <recommendedName>
        <fullName evidence="5">Ubiquinone biosynthesis O-methyltransferase, mitochondrial</fullName>
    </recommendedName>
    <alternativeName>
        <fullName evidence="5">3,4-dihydroxy-5-hexaprenylbenzoate methyltransferase</fullName>
    </alternativeName>
    <alternativeName>
        <fullName evidence="5">3-demethylubiquinol 3-O-methyltransferase</fullName>
    </alternativeName>
    <alternativeName>
        <fullName evidence="5">3-demethylubiquinone 3-O-methyltransferase</fullName>
    </alternativeName>
    <alternativeName>
        <fullName evidence="5">3-demethylubiquinone-6 3-O-methyltransferase</fullName>
    </alternativeName>
    <alternativeName>
        <fullName evidence="5">Hexaprenyldihydroxybenzoate methyltransferase</fullName>
    </alternativeName>
    <alternativeName>
        <fullName evidence="5">Polyprenyldihydroxybenzoate methyltransferase</fullName>
        <shortName evidence="5">DHHB methyltransferase</shortName>
        <shortName evidence="5">DHHB-MT</shortName>
        <shortName evidence="5">DHHB-MTase</shortName>
        <ecNumber evidence="5">2.1.1.-</ecNumber>
        <ecNumber evidence="5">2.1.1.114</ecNumber>
        <ecNumber evidence="5">2.1.1.64</ecNumber>
    </alternativeName>
</protein>
<evidence type="ECO:0000313" key="6">
    <source>
        <dbReference type="EMBL" id="VVT50386.1"/>
    </source>
</evidence>